<dbReference type="OrthoDB" id="8831087at2759"/>
<dbReference type="InterPro" id="IPR001881">
    <property type="entry name" value="EGF-like_Ca-bd_dom"/>
</dbReference>
<dbReference type="InterPro" id="IPR002172">
    <property type="entry name" value="LDrepeatLR_classA_rpt"/>
</dbReference>
<dbReference type="SUPFAM" id="SSF57424">
    <property type="entry name" value="LDL receptor-like module"/>
    <property type="match status" value="10"/>
</dbReference>
<keyword evidence="20" id="KW-1185">Reference proteome</keyword>
<organism evidence="20 21">
    <name type="scientific">Odobenus rosmarus divergens</name>
    <name type="common">Pacific walrus</name>
    <dbReference type="NCBI Taxonomy" id="9708"/>
    <lineage>
        <taxon>Eukaryota</taxon>
        <taxon>Metazoa</taxon>
        <taxon>Chordata</taxon>
        <taxon>Craniata</taxon>
        <taxon>Vertebrata</taxon>
        <taxon>Euteleostomi</taxon>
        <taxon>Mammalia</taxon>
        <taxon>Eutheria</taxon>
        <taxon>Laurasiatheria</taxon>
        <taxon>Carnivora</taxon>
        <taxon>Caniformia</taxon>
        <taxon>Pinnipedia</taxon>
        <taxon>Odobenidae</taxon>
        <taxon>Odobenus</taxon>
    </lineage>
</organism>
<keyword evidence="5" id="KW-0254">Endocytosis</keyword>
<protein>
    <submittedName>
        <fullName evidence="21">Prolow-density lipoprotein receptor-related protein 1-like</fullName>
    </submittedName>
</protein>
<dbReference type="CDD" id="cd00112">
    <property type="entry name" value="LDLa"/>
    <property type="match status" value="9"/>
</dbReference>
<feature type="region of interest" description="Disordered" evidence="17">
    <location>
        <begin position="1607"/>
        <end position="1627"/>
    </location>
</feature>
<feature type="disulfide bond" evidence="15">
    <location>
        <begin position="1535"/>
        <end position="1550"/>
    </location>
</feature>
<feature type="disulfide bond" evidence="15">
    <location>
        <begin position="58"/>
        <end position="73"/>
    </location>
</feature>
<evidence type="ECO:0000256" key="5">
    <source>
        <dbReference type="ARBA" id="ARBA00022583"/>
    </source>
</evidence>
<feature type="disulfide bond" evidence="15">
    <location>
        <begin position="710"/>
        <end position="722"/>
    </location>
</feature>
<evidence type="ECO:0000256" key="12">
    <source>
        <dbReference type="ARBA" id="ARBA00023170"/>
    </source>
</evidence>
<dbReference type="Pfam" id="PF07645">
    <property type="entry name" value="EGF_CA"/>
    <property type="match status" value="1"/>
</dbReference>
<evidence type="ECO:0000259" key="19">
    <source>
        <dbReference type="PROSITE" id="PS50026"/>
    </source>
</evidence>
<accession>A0A2U3WUQ5</accession>
<evidence type="ECO:0000256" key="8">
    <source>
        <dbReference type="ARBA" id="ARBA00022737"/>
    </source>
</evidence>
<comment type="similarity">
    <text evidence="3">Belongs to the LDLR family.</text>
</comment>
<dbReference type="FunFam" id="4.10.400.10:FF:000045">
    <property type="entry name" value="Low-density lipoprotein receptor-related protein 2"/>
    <property type="match status" value="1"/>
</dbReference>
<dbReference type="InterPro" id="IPR026823">
    <property type="entry name" value="cEGF"/>
</dbReference>
<comment type="subcellular location">
    <subcellularLocation>
        <location evidence="2">Endomembrane system</location>
    </subcellularLocation>
    <subcellularLocation>
        <location evidence="1">Membrane</location>
        <topology evidence="1">Single-pass membrane protein</topology>
    </subcellularLocation>
</comment>
<feature type="repeat" description="LDL-receptor class B" evidence="16">
    <location>
        <begin position="1334"/>
        <end position="1376"/>
    </location>
</feature>
<dbReference type="PROSITE" id="PS51120">
    <property type="entry name" value="LDLRB"/>
    <property type="match status" value="4"/>
</dbReference>
<keyword evidence="7" id="KW-0732">Signal</keyword>
<dbReference type="GO" id="GO:0006898">
    <property type="term" value="P:receptor-mediated endocytosis"/>
    <property type="evidence" value="ECO:0007669"/>
    <property type="project" value="TreeGrafter"/>
</dbReference>
<dbReference type="InterPro" id="IPR051221">
    <property type="entry name" value="LDLR-related"/>
</dbReference>
<dbReference type="GO" id="GO:0042562">
    <property type="term" value="F:hormone binding"/>
    <property type="evidence" value="ECO:0007669"/>
    <property type="project" value="TreeGrafter"/>
</dbReference>
<comment type="caution">
    <text evidence="14">Lacks conserved residue(s) required for the propagation of feature annotation.</text>
</comment>
<dbReference type="STRING" id="9708.A0A2U3WUQ5"/>
<proteinExistence type="inferred from homology"/>
<dbReference type="GO" id="GO:0012505">
    <property type="term" value="C:endomembrane system"/>
    <property type="evidence" value="ECO:0007669"/>
    <property type="project" value="UniProtKB-SubCell"/>
</dbReference>
<dbReference type="Gene3D" id="2.10.25.10">
    <property type="entry name" value="Laminin"/>
    <property type="match status" value="4"/>
</dbReference>
<dbReference type="KEGG" id="oro:101382955"/>
<feature type="disulfide bond" evidence="15">
    <location>
        <begin position="690"/>
        <end position="705"/>
    </location>
</feature>
<evidence type="ECO:0000256" key="9">
    <source>
        <dbReference type="ARBA" id="ARBA00022989"/>
    </source>
</evidence>
<feature type="region of interest" description="Disordered" evidence="17">
    <location>
        <begin position="1711"/>
        <end position="1735"/>
    </location>
</feature>
<name>A0A2U3WUQ5_ODORO</name>
<dbReference type="InterPro" id="IPR023415">
    <property type="entry name" value="LDLR_class-A_CS"/>
</dbReference>
<dbReference type="GO" id="GO:0016324">
    <property type="term" value="C:apical plasma membrane"/>
    <property type="evidence" value="ECO:0007669"/>
    <property type="project" value="TreeGrafter"/>
</dbReference>
<dbReference type="GO" id="GO:0005509">
    <property type="term" value="F:calcium ion binding"/>
    <property type="evidence" value="ECO:0007669"/>
    <property type="project" value="InterPro"/>
</dbReference>
<evidence type="ECO:0000256" key="6">
    <source>
        <dbReference type="ARBA" id="ARBA00022692"/>
    </source>
</evidence>
<feature type="disulfide bond" evidence="15">
    <location>
        <begin position="805"/>
        <end position="817"/>
    </location>
</feature>
<feature type="repeat" description="LDL-receptor class B" evidence="16">
    <location>
        <begin position="319"/>
        <end position="364"/>
    </location>
</feature>
<dbReference type="Pfam" id="PF00058">
    <property type="entry name" value="Ldl_recept_b"/>
    <property type="match status" value="2"/>
</dbReference>
<evidence type="ECO:0000313" key="20">
    <source>
        <dbReference type="Proteomes" id="UP000245340"/>
    </source>
</evidence>
<reference evidence="21" key="1">
    <citation type="submission" date="2025-08" db="UniProtKB">
        <authorList>
            <consortium name="RefSeq"/>
        </authorList>
    </citation>
    <scope>IDENTIFICATION</scope>
</reference>
<keyword evidence="8" id="KW-0677">Repeat</keyword>
<dbReference type="Proteomes" id="UP000245340">
    <property type="component" value="Unplaced"/>
</dbReference>
<keyword evidence="12" id="KW-0675">Receptor</keyword>
<feature type="disulfide bond" evidence="14">
    <location>
        <begin position="1659"/>
        <end position="1668"/>
    </location>
</feature>
<dbReference type="PROSITE" id="PS50026">
    <property type="entry name" value="EGF_3"/>
    <property type="match status" value="3"/>
</dbReference>
<dbReference type="PROSITE" id="PS01186">
    <property type="entry name" value="EGF_2"/>
    <property type="match status" value="1"/>
</dbReference>
<evidence type="ECO:0000313" key="21">
    <source>
        <dbReference type="RefSeq" id="XP_004413166.1"/>
    </source>
</evidence>
<dbReference type="InterPro" id="IPR009030">
    <property type="entry name" value="Growth_fac_rcpt_cys_sf"/>
</dbReference>
<gene>
    <name evidence="21" type="primary">LOC101382955</name>
</gene>
<evidence type="ECO:0000256" key="7">
    <source>
        <dbReference type="ARBA" id="ARBA00022729"/>
    </source>
</evidence>
<dbReference type="SMART" id="SM00192">
    <property type="entry name" value="LDLa"/>
    <property type="match status" value="10"/>
</dbReference>
<feature type="disulfide bond" evidence="15">
    <location>
        <begin position="78"/>
        <end position="90"/>
    </location>
</feature>
<evidence type="ECO:0000256" key="14">
    <source>
        <dbReference type="PROSITE-ProRule" id="PRU00076"/>
    </source>
</evidence>
<dbReference type="PROSITE" id="PS01209">
    <property type="entry name" value="LDLRA_1"/>
    <property type="match status" value="5"/>
</dbReference>
<dbReference type="InterPro" id="IPR000742">
    <property type="entry name" value="EGF"/>
</dbReference>
<dbReference type="FunFam" id="2.10.25.10:FF:000037">
    <property type="entry name" value="Signal peptide, CUB domain and EGF-like domain-containing 2"/>
    <property type="match status" value="1"/>
</dbReference>
<keyword evidence="10 18" id="KW-0472">Membrane</keyword>
<dbReference type="GeneID" id="101382955"/>
<dbReference type="Pfam" id="PF00057">
    <property type="entry name" value="Ldl_recept_a"/>
    <property type="match status" value="9"/>
</dbReference>
<feature type="repeat" description="LDL-receptor class B" evidence="16">
    <location>
        <begin position="1058"/>
        <end position="1101"/>
    </location>
</feature>
<keyword evidence="11 14" id="KW-1015">Disulfide bond</keyword>
<feature type="transmembrane region" description="Helical" evidence="18">
    <location>
        <begin position="1678"/>
        <end position="1701"/>
    </location>
</feature>
<feature type="disulfide bond" evidence="15">
    <location>
        <begin position="785"/>
        <end position="800"/>
    </location>
</feature>
<feature type="disulfide bond" evidence="15">
    <location>
        <begin position="611"/>
        <end position="626"/>
    </location>
</feature>
<evidence type="ECO:0000256" key="15">
    <source>
        <dbReference type="PROSITE-ProRule" id="PRU00124"/>
    </source>
</evidence>
<keyword evidence="4 14" id="KW-0245">EGF-like domain</keyword>
<dbReference type="PANTHER" id="PTHR22722">
    <property type="entry name" value="LOW-DENSITY LIPOPROTEIN RECEPTOR-RELATED PROTEIN 2-RELATED"/>
    <property type="match status" value="1"/>
</dbReference>
<evidence type="ECO:0000256" key="16">
    <source>
        <dbReference type="PROSITE-ProRule" id="PRU00461"/>
    </source>
</evidence>
<dbReference type="Pfam" id="PF12662">
    <property type="entry name" value="cEGF"/>
    <property type="match status" value="1"/>
</dbReference>
<dbReference type="SMART" id="SM00181">
    <property type="entry name" value="EGF"/>
    <property type="match status" value="8"/>
</dbReference>
<evidence type="ECO:0000256" key="3">
    <source>
        <dbReference type="ARBA" id="ARBA00009939"/>
    </source>
</evidence>
<feature type="domain" description="EGF-like" evidence="19">
    <location>
        <begin position="153"/>
        <end position="192"/>
    </location>
</feature>
<dbReference type="PROSITE" id="PS01187">
    <property type="entry name" value="EGF_CA"/>
    <property type="match status" value="2"/>
</dbReference>
<dbReference type="PROSITE" id="PS50068">
    <property type="entry name" value="LDLRA_2"/>
    <property type="match status" value="10"/>
</dbReference>
<evidence type="ECO:0000256" key="4">
    <source>
        <dbReference type="ARBA" id="ARBA00022536"/>
    </source>
</evidence>
<feature type="disulfide bond" evidence="15">
    <location>
        <begin position="729"/>
        <end position="744"/>
    </location>
</feature>
<dbReference type="PRINTS" id="PR00261">
    <property type="entry name" value="LDLRECEPTOR"/>
</dbReference>
<dbReference type="InterPro" id="IPR000152">
    <property type="entry name" value="EGF-type_Asp/Asn_hydroxyl_site"/>
</dbReference>
<dbReference type="InterPro" id="IPR011042">
    <property type="entry name" value="6-blade_b-propeller_TolB-like"/>
</dbReference>
<feature type="disulfide bond" evidence="15">
    <location>
        <begin position="651"/>
        <end position="666"/>
    </location>
</feature>
<evidence type="ECO:0000256" key="17">
    <source>
        <dbReference type="SAM" id="MobiDB-lite"/>
    </source>
</evidence>
<dbReference type="SMART" id="SM00179">
    <property type="entry name" value="EGF_CA"/>
    <property type="match status" value="2"/>
</dbReference>
<dbReference type="InterPro" id="IPR000033">
    <property type="entry name" value="LDLR_classB_rpt"/>
</dbReference>
<evidence type="ECO:0000256" key="1">
    <source>
        <dbReference type="ARBA" id="ARBA00004167"/>
    </source>
</evidence>
<dbReference type="GO" id="GO:0043235">
    <property type="term" value="C:receptor complex"/>
    <property type="evidence" value="ECO:0007669"/>
    <property type="project" value="TreeGrafter"/>
</dbReference>
<dbReference type="PROSITE" id="PS00022">
    <property type="entry name" value="EGF_1"/>
    <property type="match status" value="1"/>
</dbReference>
<dbReference type="FunFam" id="4.10.400.10:FF:000034">
    <property type="entry name" value="Low-density lipoprotein receptor-related protein 2"/>
    <property type="match status" value="1"/>
</dbReference>
<sequence length="1753" mass="192961">MTRQAACGERCIPVTWLCNGQQDCPDGTDEQCEVSTACPGQKVRCPGHSQCREAWGLCDVPADCGDGLDEARCSPNRCLAGQWQCRNQVCVADSWRCNGVNDCGDSSDEDACGKNCSLANGGCERQCSDTTWGVQCSCGAGWQLQPDGQSCADIDECSKAYSPCGQLCRNVPGSYSCACVQGHQLYNGTSCRVTDDAVKILIAADRELGVLDRRTGLYETLIPIKSRPTSVAYDLERSMYFWVDEVLHVFILGQPNSVPLYPELKTVDSISLDWLTGQLYWASSFARVIGAGLSDGRGYVKILEKDLVPEQLIVFPTKKSLFWVNRGKKGRRTIEAAGMDGSDRKVLAAAHMEEPVGLTLDYVASRLYWISEYKEVHRLLKGYRDLGNPKVSVCSANVDISTGNLYWVSCDRSAIQKTRIPGPDTRTLYRTGSIILHLLLDWPKRVLYWVESGKYLQSMTLDGKTRQQVWTGTWTADTHMALDLGSSSILWTTKGSGLQSLSLLKNRTYTLNKTWSDGIIAAHEPYLVTVHRGALLLWDRRTPEPFAVSKEPYVRKMIILAENQQVSDPELEEAATDGPPPALPVALPLLCTPSSVPCRNGEGCVSQEYLCDGKPDCQDGSDEGDCPRFCNRPGVFQCLSRNQCIEEKYHCDGAQQCSDGSDELGCWKPTEDCSLRCDNKTRCIPKSWLCDGNADCSDERDEQGCVHAECSAPEFRCRNGQCILNSLRCDGNRDCVDHSDEDGCAGAWPLQCPLGEDCDPEELRCGPRQWSCAGGEQCVPGAWRCDGQRDCEDGSDEAGCPPPKCQSSEFQCRSHGCLALRLVCDGKEDCADGSDEGGTCSPSACRRARCPHACYQSPHGPVCACEQGFELGSNGQVCKDVDECEKPGSRPCSQTCVNTQGSYSCTCHPGYSLEPDGHTCKATGTEPILLVALQFNLLLYGLRSLKEDILATVDKDVMIVSIDYDLVGQKVFWTDLSAESIEWISMDTKKKGTMVKGIKSDCIAVDWIGRNLYWVDGTAGRILAVQLTAVWRGKSEHTIVLDDDLTQPRSLALDPLNGLMYWSEIGGEPQIEQAGMDGSSRKILVSQGLGWPTSIALDQLSWKIFWSDDKFHCIGSANLDGTGVHMLQLTQIKRPFSVAVFEDEVFWSEVKTRTVQHMKKTTGKNRAVLIKRSQQPHGLKVYCIMHEVLQPESPNPCLDAGCSHLCLLSPRSKGSCHCPMGLLLADDGITCVALEESAFLFLVLPTVIMQIYLKNLEALLGQPALPEHRILPFTSVKQLASLDYIVQEKAFYLSELDNGDIRLLRLKESGKLSWRKIISVEGTVIDLAVDWLSGNIYWIDSENPHINVASSKGQYPTVLVSENLYHPTSVVLHPPSAVMCFVDLGAQDDGRRGSSIECASMDGSRRKLLWQKSQVPEGLTFSDSGTRVYWADTAQITKVWYSKAELSENQWFQIDQKIVDLKVYSKLSQQGSNSCSKDNGGCRHMCLPNPEGVTCKCPIGHYLANVSKCVEAIPCSEPSWSCKDGQKCISMAQVCDGHADCLDGSDELSCTYPDKTHSTPTSKNAEAGKSLTPKAALPLQATKSTKARYPGPEGMSYPVRKTLIPPIPARESKTPETKEKGELVQPKDSQRAKHVPCSTDFCNGRGICTMVGELRKCRCLMEYGGEFCEEPAHGPAPGYVALSLTIVFPVVLVALGAFVCFRREHRLKRNSAAASKSSTRHKENGQEEENLMNSETFVNEAYDEQELLTLQSD</sequence>
<dbReference type="SUPFAM" id="SSF57184">
    <property type="entry name" value="Growth factor receptor domain"/>
    <property type="match status" value="1"/>
</dbReference>
<dbReference type="SUPFAM" id="SSF57196">
    <property type="entry name" value="EGF/Laminin"/>
    <property type="match status" value="2"/>
</dbReference>
<dbReference type="InterPro" id="IPR036055">
    <property type="entry name" value="LDL_receptor-like_sf"/>
</dbReference>
<feature type="disulfide bond" evidence="15">
    <location>
        <begin position="717"/>
        <end position="735"/>
    </location>
</feature>
<feature type="compositionally biased region" description="Basic and acidic residues" evidence="17">
    <location>
        <begin position="1610"/>
        <end position="1622"/>
    </location>
</feature>
<dbReference type="Gene3D" id="2.120.10.30">
    <property type="entry name" value="TolB, C-terminal domain"/>
    <property type="match status" value="5"/>
</dbReference>
<feature type="disulfide bond" evidence="15">
    <location>
        <begin position="97"/>
        <end position="112"/>
    </location>
</feature>
<evidence type="ECO:0000256" key="10">
    <source>
        <dbReference type="ARBA" id="ARBA00023136"/>
    </source>
</evidence>
<evidence type="ECO:0000256" key="2">
    <source>
        <dbReference type="ARBA" id="ARBA00004308"/>
    </source>
</evidence>
<dbReference type="FunFam" id="2.10.25.10:FF:000010">
    <property type="entry name" value="Pro-epidermal growth factor"/>
    <property type="match status" value="1"/>
</dbReference>
<feature type="disulfide bond" evidence="15">
    <location>
        <begin position="812"/>
        <end position="830"/>
    </location>
</feature>
<feature type="domain" description="EGF-like" evidence="19">
    <location>
        <begin position="880"/>
        <end position="921"/>
    </location>
</feature>
<feature type="domain" description="EGF-like" evidence="19">
    <location>
        <begin position="1633"/>
        <end position="1669"/>
    </location>
</feature>
<feature type="repeat" description="LDL-receptor class B" evidence="16">
    <location>
        <begin position="1010"/>
        <end position="1057"/>
    </location>
</feature>
<dbReference type="SMART" id="SM00135">
    <property type="entry name" value="LY"/>
    <property type="match status" value="11"/>
</dbReference>
<dbReference type="InParanoid" id="A0A2U3WUQ5"/>
<dbReference type="PROSITE" id="PS00010">
    <property type="entry name" value="ASX_HYDROXYL"/>
    <property type="match status" value="2"/>
</dbReference>
<keyword evidence="9 18" id="KW-1133">Transmembrane helix</keyword>
<dbReference type="PANTHER" id="PTHR22722:SF12">
    <property type="entry name" value="EGF-LIKE DOMAIN-CONTAINING PROTEIN"/>
    <property type="match status" value="1"/>
</dbReference>
<dbReference type="SUPFAM" id="SSF63825">
    <property type="entry name" value="YWTD domain"/>
    <property type="match status" value="4"/>
</dbReference>
<dbReference type="Gene3D" id="4.10.400.10">
    <property type="entry name" value="Low-density Lipoprotein Receptor"/>
    <property type="match status" value="10"/>
</dbReference>
<evidence type="ECO:0000256" key="11">
    <source>
        <dbReference type="ARBA" id="ARBA00023157"/>
    </source>
</evidence>
<keyword evidence="6 18" id="KW-0812">Transmembrane</keyword>
<dbReference type="RefSeq" id="XP_004413166.1">
    <property type="nucleotide sequence ID" value="XM_004413109.2"/>
</dbReference>
<dbReference type="InterPro" id="IPR018097">
    <property type="entry name" value="EGF_Ca-bd_CS"/>
</dbReference>
<dbReference type="InterPro" id="IPR049883">
    <property type="entry name" value="NOTCH1_EGF-like"/>
</dbReference>
<dbReference type="FunFam" id="2.120.10.30:FF:000241">
    <property type="entry name" value="Low-density lipoprotein receptor-related protein 6"/>
    <property type="match status" value="1"/>
</dbReference>
<evidence type="ECO:0000256" key="18">
    <source>
        <dbReference type="SAM" id="Phobius"/>
    </source>
</evidence>
<feature type="disulfide bond" evidence="15">
    <location>
        <begin position="85"/>
        <end position="103"/>
    </location>
</feature>
<dbReference type="CDD" id="cd00054">
    <property type="entry name" value="EGF_CA"/>
    <property type="match status" value="2"/>
</dbReference>
<keyword evidence="13" id="KW-0325">Glycoprotein</keyword>
<evidence type="ECO:0000256" key="13">
    <source>
        <dbReference type="ARBA" id="ARBA00023180"/>
    </source>
</evidence>